<organism evidence="10 11">
    <name type="scientific">Tricholomella constricta</name>
    <dbReference type="NCBI Taxonomy" id="117010"/>
    <lineage>
        <taxon>Eukaryota</taxon>
        <taxon>Fungi</taxon>
        <taxon>Dikarya</taxon>
        <taxon>Basidiomycota</taxon>
        <taxon>Agaricomycotina</taxon>
        <taxon>Agaricomycetes</taxon>
        <taxon>Agaricomycetidae</taxon>
        <taxon>Agaricales</taxon>
        <taxon>Tricholomatineae</taxon>
        <taxon>Lyophyllaceae</taxon>
        <taxon>Tricholomella</taxon>
    </lineage>
</organism>
<dbReference type="Proteomes" id="UP000565441">
    <property type="component" value="Unassembled WGS sequence"/>
</dbReference>
<dbReference type="GO" id="GO:0016020">
    <property type="term" value="C:membrane"/>
    <property type="evidence" value="ECO:0007669"/>
    <property type="project" value="UniProtKB-SubCell"/>
</dbReference>
<proteinExistence type="predicted"/>
<protein>
    <recommendedName>
        <fullName evidence="12">Abscisic acid G-protein coupled receptor-domain-containing protein</fullName>
    </recommendedName>
</protein>
<evidence type="ECO:0000313" key="11">
    <source>
        <dbReference type="Proteomes" id="UP000565441"/>
    </source>
</evidence>
<evidence type="ECO:0000256" key="3">
    <source>
        <dbReference type="ARBA" id="ARBA00022989"/>
    </source>
</evidence>
<feature type="transmembrane region" description="Helical" evidence="7">
    <location>
        <begin position="420"/>
        <end position="440"/>
    </location>
</feature>
<evidence type="ECO:0000256" key="5">
    <source>
        <dbReference type="SAM" id="Coils"/>
    </source>
</evidence>
<feature type="transmembrane region" description="Helical" evidence="7">
    <location>
        <begin position="151"/>
        <end position="170"/>
    </location>
</feature>
<comment type="caution">
    <text evidence="10">The sequence shown here is derived from an EMBL/GenBank/DDBJ whole genome shotgun (WGS) entry which is preliminary data.</text>
</comment>
<feature type="transmembrane region" description="Helical" evidence="7">
    <location>
        <begin position="190"/>
        <end position="210"/>
    </location>
</feature>
<dbReference type="AlphaFoldDB" id="A0A8H5H4D4"/>
<dbReference type="PANTHER" id="PTHR15948:SF0">
    <property type="entry name" value="GOLGI PH REGULATOR A-RELATED"/>
    <property type="match status" value="1"/>
</dbReference>
<reference evidence="10 11" key="1">
    <citation type="journal article" date="2020" name="ISME J.">
        <title>Uncovering the hidden diversity of litter-decomposition mechanisms in mushroom-forming fungi.</title>
        <authorList>
            <person name="Floudas D."/>
            <person name="Bentzer J."/>
            <person name="Ahren D."/>
            <person name="Johansson T."/>
            <person name="Persson P."/>
            <person name="Tunlid A."/>
        </authorList>
    </citation>
    <scope>NUCLEOTIDE SEQUENCE [LARGE SCALE GENOMIC DNA]</scope>
    <source>
        <strain evidence="10 11">CBS 661.87</strain>
    </source>
</reference>
<evidence type="ECO:0000256" key="7">
    <source>
        <dbReference type="SAM" id="Phobius"/>
    </source>
</evidence>
<dbReference type="InterPro" id="IPR022535">
    <property type="entry name" value="Golgi_pH-regulator_cons_dom"/>
</dbReference>
<dbReference type="Pfam" id="PF12537">
    <property type="entry name" value="GPHR_N"/>
    <property type="match status" value="1"/>
</dbReference>
<accession>A0A8H5H4D4</accession>
<sequence length="504" mass="54932">MISHSLYSGERGIHILNLWLLAHGKGGPGHAGSFSSWAAENTCSAVFTPTSRPSRRTLHRKTSRSRPPQLRTLHKTQGQSSSAPSLPPATQSIRASKPSSRSDARYFHSTVARTTFSLMFEESSVMFFVLMLQGLNVFSPRTRQMSCQFSLMFLMAIILVGVPLCISLILALRVPLPPALSNADLFTASLARLIVLGIVILGLLSGFGAISNSWNLIPGLSPTRGEPTEQDVSTAEYTLQSVRNDLRTRCAAAERRASSQAAAADNSSWLSRLTPNFRGADGLSQELRGLEALEEQMSRNVEALRARRDSTALYSRTLHGRIFNAGARIFVLYCVLRIASCLINVLVPSRRTSSQSQTDLIADLLARILAPGHSSGSHLDRDAIACPARQLSLVLVGLIILTSVRRVLKGATRALRVTSRNIGASLMMLILAQLMGMYLLSTVVQLRNSFRPPAPDDDAEANLFSTIPSFEVFGALFDWAFLLAAGASAFVRWGHERVNGVEDF</sequence>
<evidence type="ECO:0000259" key="8">
    <source>
        <dbReference type="Pfam" id="PF12430"/>
    </source>
</evidence>
<dbReference type="Pfam" id="PF12430">
    <property type="entry name" value="ABA_GPCR"/>
    <property type="match status" value="1"/>
</dbReference>
<keyword evidence="3 7" id="KW-1133">Transmembrane helix</keyword>
<dbReference type="EMBL" id="JAACJP010000027">
    <property type="protein sequence ID" value="KAF5376741.1"/>
    <property type="molecule type" value="Genomic_DNA"/>
</dbReference>
<comment type="subcellular location">
    <subcellularLocation>
        <location evidence="1">Membrane</location>
        <topology evidence="1">Multi-pass membrane protein</topology>
    </subcellularLocation>
</comment>
<evidence type="ECO:0000256" key="2">
    <source>
        <dbReference type="ARBA" id="ARBA00022692"/>
    </source>
</evidence>
<dbReference type="OrthoDB" id="264392at2759"/>
<evidence type="ECO:0000256" key="1">
    <source>
        <dbReference type="ARBA" id="ARBA00004141"/>
    </source>
</evidence>
<feature type="domain" description="Abscisic acid G-protein coupled receptor-like" evidence="8">
    <location>
        <begin position="314"/>
        <end position="497"/>
    </location>
</feature>
<feature type="compositionally biased region" description="Polar residues" evidence="6">
    <location>
        <begin position="75"/>
        <end position="98"/>
    </location>
</feature>
<dbReference type="InterPro" id="IPR025969">
    <property type="entry name" value="ABA_GPCR_dom"/>
</dbReference>
<keyword evidence="2 7" id="KW-0812">Transmembrane</keyword>
<feature type="transmembrane region" description="Helical" evidence="7">
    <location>
        <begin position="325"/>
        <end position="347"/>
    </location>
</feature>
<dbReference type="InterPro" id="IPR015672">
    <property type="entry name" value="GPHR/GTG"/>
</dbReference>
<name>A0A8H5H4D4_9AGAR</name>
<keyword evidence="11" id="KW-1185">Reference proteome</keyword>
<keyword evidence="5" id="KW-0175">Coiled coil</keyword>
<feature type="domain" description="Golgi pH regulator conserved" evidence="9">
    <location>
        <begin position="185"/>
        <end position="249"/>
    </location>
</feature>
<feature type="region of interest" description="Disordered" evidence="6">
    <location>
        <begin position="48"/>
        <end position="98"/>
    </location>
</feature>
<evidence type="ECO:0008006" key="12">
    <source>
        <dbReference type="Google" id="ProtNLM"/>
    </source>
</evidence>
<feature type="compositionally biased region" description="Basic residues" evidence="6">
    <location>
        <begin position="53"/>
        <end position="64"/>
    </location>
</feature>
<feature type="transmembrane region" description="Helical" evidence="7">
    <location>
        <begin position="123"/>
        <end position="139"/>
    </location>
</feature>
<dbReference type="PANTHER" id="PTHR15948">
    <property type="entry name" value="G-PROTEIN COUPLED RECEPTOR 89-RELATED"/>
    <property type="match status" value="1"/>
</dbReference>
<evidence type="ECO:0000259" key="9">
    <source>
        <dbReference type="Pfam" id="PF12537"/>
    </source>
</evidence>
<feature type="transmembrane region" description="Helical" evidence="7">
    <location>
        <begin position="391"/>
        <end position="408"/>
    </location>
</feature>
<feature type="transmembrane region" description="Helical" evidence="7">
    <location>
        <begin position="472"/>
        <end position="491"/>
    </location>
</feature>
<evidence type="ECO:0000256" key="6">
    <source>
        <dbReference type="SAM" id="MobiDB-lite"/>
    </source>
</evidence>
<evidence type="ECO:0000256" key="4">
    <source>
        <dbReference type="ARBA" id="ARBA00023136"/>
    </source>
</evidence>
<evidence type="ECO:0000313" key="10">
    <source>
        <dbReference type="EMBL" id="KAF5376741.1"/>
    </source>
</evidence>
<keyword evidence="4 7" id="KW-0472">Membrane</keyword>
<gene>
    <name evidence="10" type="ORF">D9615_007881</name>
</gene>
<feature type="coiled-coil region" evidence="5">
    <location>
        <begin position="280"/>
        <end position="307"/>
    </location>
</feature>